<proteinExistence type="predicted"/>
<evidence type="ECO:0000313" key="2">
    <source>
        <dbReference type="Proteomes" id="UP000183832"/>
    </source>
</evidence>
<accession>A0A1J1ID12</accession>
<reference evidence="1 2" key="1">
    <citation type="submission" date="2015-04" db="EMBL/GenBank/DDBJ databases">
        <authorList>
            <person name="Syromyatnikov M.Y."/>
            <person name="Popov V.N."/>
        </authorList>
    </citation>
    <scope>NUCLEOTIDE SEQUENCE [LARGE SCALE GENOMIC DNA]</scope>
</reference>
<dbReference type="Proteomes" id="UP000183832">
    <property type="component" value="Unassembled WGS sequence"/>
</dbReference>
<sequence length="67" mass="7691">MIYKNITKLSNKNKKFRNYEFVSFKVSTHAVPVMLFLCSNFRNVLDPVSSCLNMQSSVTNVMINVQA</sequence>
<organism evidence="1 2">
    <name type="scientific">Clunio marinus</name>
    <dbReference type="NCBI Taxonomy" id="568069"/>
    <lineage>
        <taxon>Eukaryota</taxon>
        <taxon>Metazoa</taxon>
        <taxon>Ecdysozoa</taxon>
        <taxon>Arthropoda</taxon>
        <taxon>Hexapoda</taxon>
        <taxon>Insecta</taxon>
        <taxon>Pterygota</taxon>
        <taxon>Neoptera</taxon>
        <taxon>Endopterygota</taxon>
        <taxon>Diptera</taxon>
        <taxon>Nematocera</taxon>
        <taxon>Chironomoidea</taxon>
        <taxon>Chironomidae</taxon>
        <taxon>Clunio</taxon>
    </lineage>
</organism>
<keyword evidence="2" id="KW-1185">Reference proteome</keyword>
<dbReference type="AlphaFoldDB" id="A0A1J1ID12"/>
<dbReference type="EMBL" id="CVRI01000044">
    <property type="protein sequence ID" value="CRK96846.1"/>
    <property type="molecule type" value="Genomic_DNA"/>
</dbReference>
<name>A0A1J1ID12_9DIPT</name>
<protein>
    <submittedName>
        <fullName evidence="1">CLUMA_CG010258, isoform A</fullName>
    </submittedName>
</protein>
<gene>
    <name evidence="1" type="ORF">CLUMA_CG010258</name>
</gene>
<evidence type="ECO:0000313" key="1">
    <source>
        <dbReference type="EMBL" id="CRK96846.1"/>
    </source>
</evidence>